<dbReference type="GO" id="GO:0015344">
    <property type="term" value="F:siderophore uptake transmembrane transporter activity"/>
    <property type="evidence" value="ECO:0007669"/>
    <property type="project" value="TreeGrafter"/>
</dbReference>
<evidence type="ECO:0000259" key="11">
    <source>
        <dbReference type="Pfam" id="PF00593"/>
    </source>
</evidence>
<dbReference type="SUPFAM" id="SSF56935">
    <property type="entry name" value="Porins"/>
    <property type="match status" value="1"/>
</dbReference>
<dbReference type="Proteomes" id="UP000186079">
    <property type="component" value="Unassembled WGS sequence"/>
</dbReference>
<dbReference type="Gene3D" id="2.40.170.20">
    <property type="entry name" value="TonB-dependent receptor, beta-barrel domain"/>
    <property type="match status" value="1"/>
</dbReference>
<comment type="subcellular location">
    <subcellularLocation>
        <location evidence="1 8">Cell outer membrane</location>
        <topology evidence="1 8">Multi-pass membrane protein</topology>
    </subcellularLocation>
</comment>
<dbReference type="EMBL" id="FTMC01000027">
    <property type="protein sequence ID" value="SIR47303.1"/>
    <property type="molecule type" value="Genomic_DNA"/>
</dbReference>
<evidence type="ECO:0000313" key="13">
    <source>
        <dbReference type="EMBL" id="SIR47303.1"/>
    </source>
</evidence>
<reference evidence="13 14" key="1">
    <citation type="submission" date="2017-01" db="EMBL/GenBank/DDBJ databases">
        <authorList>
            <person name="Mah S.A."/>
            <person name="Swanson W.J."/>
            <person name="Moy G.W."/>
            <person name="Vacquier V.D."/>
        </authorList>
    </citation>
    <scope>NUCLEOTIDE SEQUENCE [LARGE SCALE GENOMIC DNA]</scope>
    <source>
        <strain evidence="13 14">ATCC 29606</strain>
    </source>
</reference>
<dbReference type="GO" id="GO:0044718">
    <property type="term" value="P:siderophore transmembrane transport"/>
    <property type="evidence" value="ECO:0007669"/>
    <property type="project" value="TreeGrafter"/>
</dbReference>
<evidence type="ECO:0000256" key="4">
    <source>
        <dbReference type="ARBA" id="ARBA00022692"/>
    </source>
</evidence>
<keyword evidence="5 9" id="KW-0798">TonB box</keyword>
<dbReference type="InterPro" id="IPR000531">
    <property type="entry name" value="Beta-barrel_TonB"/>
</dbReference>
<keyword evidence="10" id="KW-0732">Signal</keyword>
<protein>
    <submittedName>
        <fullName evidence="13">Iron complex outermembrane recepter protein</fullName>
    </submittedName>
</protein>
<evidence type="ECO:0000259" key="12">
    <source>
        <dbReference type="Pfam" id="PF07715"/>
    </source>
</evidence>
<evidence type="ECO:0000256" key="8">
    <source>
        <dbReference type="PROSITE-ProRule" id="PRU01360"/>
    </source>
</evidence>
<dbReference type="Gene3D" id="2.170.130.10">
    <property type="entry name" value="TonB-dependent receptor, plug domain"/>
    <property type="match status" value="1"/>
</dbReference>
<keyword evidence="3 8" id="KW-1134">Transmembrane beta strand</keyword>
<accession>A0A1N7B7R1</accession>
<feature type="chain" id="PRO_5010297156" evidence="10">
    <location>
        <begin position="44"/>
        <end position="724"/>
    </location>
</feature>
<sequence length="724" mass="78670">MTRNIRYAASARVRTAFTFNVHRMRWKLAHAALLAGLSGGALAADHSQHELAPTVITGVAPVASVTVVTDPKIPRQPVPASDAGDYLQTIPGFSALRGGGSNADPVFRGMFGSRLNLLSNGGVMLGACPSRMDSPSSYITPQNFDSLTVIKGPQTVLWGPGASAATILFEREPENFTELGGRVDASLLAGSEGRFDSAIDAATGSSQGYLRLLANHSTSNDYQDGNGDDVHSQWEKWSSDLVLGWTPTADTLVELTVGTGDGEAAYAGRGMDGTQFERQSLALRVAQENLGEVLQKVEARVYYNYADHVMDNYTLRDPDPAAAMAMMRNPAATNVDRRTLGGRLAGTWQWNAYELVAGVDAQTNEHRKRASTFNMMTQVYTDYDEFGWTKDAEFSQYGLFGELTRELSERQKLISGVRIDRAQATDERLMFNSHHPTATDPVTGKPISMNWANPSAGETRRDTLYSGFLRYEHGLASLPATAYFGLGHSQRFPDYWELFSASPGPVGSIQAFETVEPEKTTQLDVGIQYAKGPLEAWASAYVGQVNDYIMFNYVPGMMPGMTRSIATNIDARIAGAELGGSYQLTDNWKADASLAYAWGENTSDERAMPQIPPLEARFGLGYERGSWSAAGLWRVVAAQTRVAENQGNVTSKDFDDSTGFGVLSLNAAYRVSKNFKLSAGVDNLLDKAYSEHLNQAGNAGVGMSASERINEPGRSLWARMDVSF</sequence>
<evidence type="ECO:0000256" key="7">
    <source>
        <dbReference type="ARBA" id="ARBA00023237"/>
    </source>
</evidence>
<feature type="domain" description="TonB-dependent receptor-like beta-barrel" evidence="11">
    <location>
        <begin position="218"/>
        <end position="684"/>
    </location>
</feature>
<proteinExistence type="inferred from homology"/>
<evidence type="ECO:0000256" key="9">
    <source>
        <dbReference type="RuleBase" id="RU003357"/>
    </source>
</evidence>
<dbReference type="GO" id="GO:0009279">
    <property type="term" value="C:cell outer membrane"/>
    <property type="evidence" value="ECO:0007669"/>
    <property type="project" value="UniProtKB-SubCell"/>
</dbReference>
<keyword evidence="6 8" id="KW-0472">Membrane</keyword>
<dbReference type="PROSITE" id="PS52016">
    <property type="entry name" value="TONB_DEPENDENT_REC_3"/>
    <property type="match status" value="1"/>
</dbReference>
<dbReference type="AlphaFoldDB" id="A0A1N7B7R1"/>
<dbReference type="PANTHER" id="PTHR30069">
    <property type="entry name" value="TONB-DEPENDENT OUTER MEMBRANE RECEPTOR"/>
    <property type="match status" value="1"/>
</dbReference>
<name>A0A1N7B7R1_9PSED</name>
<feature type="domain" description="TonB-dependent receptor plug" evidence="12">
    <location>
        <begin position="63"/>
        <end position="165"/>
    </location>
</feature>
<dbReference type="RefSeq" id="WP_039562775.1">
    <property type="nucleotide sequence ID" value="NZ_FTMC01000027.1"/>
</dbReference>
<evidence type="ECO:0000256" key="1">
    <source>
        <dbReference type="ARBA" id="ARBA00004571"/>
    </source>
</evidence>
<dbReference type="InterPro" id="IPR036942">
    <property type="entry name" value="Beta-barrel_TonB_sf"/>
</dbReference>
<keyword evidence="2 8" id="KW-0813">Transport</keyword>
<gene>
    <name evidence="13" type="ORF">SAMN05421672_12721</name>
</gene>
<dbReference type="InterPro" id="IPR012910">
    <property type="entry name" value="Plug_dom"/>
</dbReference>
<dbReference type="InterPro" id="IPR010100">
    <property type="entry name" value="TonB-dep_Cu_rcpt"/>
</dbReference>
<evidence type="ECO:0000256" key="6">
    <source>
        <dbReference type="ARBA" id="ARBA00023136"/>
    </source>
</evidence>
<dbReference type="NCBIfam" id="TIGR01778">
    <property type="entry name" value="TonB-copper"/>
    <property type="match status" value="1"/>
</dbReference>
<feature type="signal peptide" evidence="10">
    <location>
        <begin position="1"/>
        <end position="43"/>
    </location>
</feature>
<comment type="similarity">
    <text evidence="8 9">Belongs to the TonB-dependent receptor family.</text>
</comment>
<dbReference type="InterPro" id="IPR037066">
    <property type="entry name" value="Plug_dom_sf"/>
</dbReference>
<evidence type="ECO:0000256" key="10">
    <source>
        <dbReference type="SAM" id="SignalP"/>
    </source>
</evidence>
<evidence type="ECO:0000256" key="2">
    <source>
        <dbReference type="ARBA" id="ARBA00022448"/>
    </source>
</evidence>
<evidence type="ECO:0000256" key="3">
    <source>
        <dbReference type="ARBA" id="ARBA00022452"/>
    </source>
</evidence>
<dbReference type="InterPro" id="IPR039426">
    <property type="entry name" value="TonB-dep_rcpt-like"/>
</dbReference>
<dbReference type="Pfam" id="PF00593">
    <property type="entry name" value="TonB_dep_Rec_b-barrel"/>
    <property type="match status" value="1"/>
</dbReference>
<dbReference type="PANTHER" id="PTHR30069:SF49">
    <property type="entry name" value="OUTER MEMBRANE PROTEIN C"/>
    <property type="match status" value="1"/>
</dbReference>
<keyword evidence="4 8" id="KW-0812">Transmembrane</keyword>
<keyword evidence="7 8" id="KW-0998">Cell outer membrane</keyword>
<organism evidence="13 14">
    <name type="scientific">Pseudomonas flexibilis</name>
    <dbReference type="NCBI Taxonomy" id="706570"/>
    <lineage>
        <taxon>Bacteria</taxon>
        <taxon>Pseudomonadati</taxon>
        <taxon>Pseudomonadota</taxon>
        <taxon>Gammaproteobacteria</taxon>
        <taxon>Pseudomonadales</taxon>
        <taxon>Pseudomonadaceae</taxon>
        <taxon>Pseudomonas</taxon>
    </lineage>
</organism>
<evidence type="ECO:0000313" key="14">
    <source>
        <dbReference type="Proteomes" id="UP000186079"/>
    </source>
</evidence>
<evidence type="ECO:0000256" key="5">
    <source>
        <dbReference type="ARBA" id="ARBA00023077"/>
    </source>
</evidence>
<dbReference type="CDD" id="cd01347">
    <property type="entry name" value="ligand_gated_channel"/>
    <property type="match status" value="1"/>
</dbReference>
<dbReference type="Pfam" id="PF07715">
    <property type="entry name" value="Plug"/>
    <property type="match status" value="1"/>
</dbReference>